<proteinExistence type="inferred from homology"/>
<dbReference type="RefSeq" id="WP_160683294.1">
    <property type="nucleotide sequence ID" value="NZ_WTYW01000002.1"/>
</dbReference>
<evidence type="ECO:0000313" key="9">
    <source>
        <dbReference type="Proteomes" id="UP000433104"/>
    </source>
</evidence>
<evidence type="ECO:0000256" key="2">
    <source>
        <dbReference type="ARBA" id="ARBA00009399"/>
    </source>
</evidence>
<comment type="similarity">
    <text evidence="2">Belongs to the GtrA family.</text>
</comment>
<name>A0A844ZK47_9SPHN</name>
<feature type="transmembrane region" description="Helical" evidence="6">
    <location>
        <begin position="81"/>
        <end position="103"/>
    </location>
</feature>
<keyword evidence="5 6" id="KW-0472">Membrane</keyword>
<dbReference type="InterPro" id="IPR007267">
    <property type="entry name" value="GtrA_DPMS_TM"/>
</dbReference>
<dbReference type="PANTHER" id="PTHR38459:SF1">
    <property type="entry name" value="PROPHAGE BACTOPRENOL-LINKED GLUCOSE TRANSLOCASE HOMOLOG"/>
    <property type="match status" value="1"/>
</dbReference>
<feature type="transmembrane region" description="Helical" evidence="6">
    <location>
        <begin position="42"/>
        <end position="60"/>
    </location>
</feature>
<evidence type="ECO:0000313" key="8">
    <source>
        <dbReference type="EMBL" id="MXO86069.1"/>
    </source>
</evidence>
<gene>
    <name evidence="8" type="ORF">GRI38_08515</name>
</gene>
<evidence type="ECO:0000256" key="3">
    <source>
        <dbReference type="ARBA" id="ARBA00022692"/>
    </source>
</evidence>
<dbReference type="EMBL" id="WTYW01000002">
    <property type="protein sequence ID" value="MXO86069.1"/>
    <property type="molecule type" value="Genomic_DNA"/>
</dbReference>
<dbReference type="OrthoDB" id="7427719at2"/>
<organism evidence="8 9">
    <name type="scientific">Parapontixanthobacter aurantiacus</name>
    <dbReference type="NCBI Taxonomy" id="1463599"/>
    <lineage>
        <taxon>Bacteria</taxon>
        <taxon>Pseudomonadati</taxon>
        <taxon>Pseudomonadota</taxon>
        <taxon>Alphaproteobacteria</taxon>
        <taxon>Sphingomonadales</taxon>
        <taxon>Erythrobacteraceae</taxon>
        <taxon>Parapontixanthobacter</taxon>
    </lineage>
</organism>
<dbReference type="PANTHER" id="PTHR38459">
    <property type="entry name" value="PROPHAGE BACTOPRENOL-LINKED GLUCOSE TRANSLOCASE HOMOLOG"/>
    <property type="match status" value="1"/>
</dbReference>
<protein>
    <submittedName>
        <fullName evidence="8">GtrA family protein</fullName>
    </submittedName>
</protein>
<evidence type="ECO:0000256" key="1">
    <source>
        <dbReference type="ARBA" id="ARBA00004141"/>
    </source>
</evidence>
<evidence type="ECO:0000256" key="4">
    <source>
        <dbReference type="ARBA" id="ARBA00022989"/>
    </source>
</evidence>
<accession>A0A844ZK47</accession>
<keyword evidence="4 6" id="KW-1133">Transmembrane helix</keyword>
<dbReference type="Proteomes" id="UP000433104">
    <property type="component" value="Unassembled WGS sequence"/>
</dbReference>
<dbReference type="InterPro" id="IPR051401">
    <property type="entry name" value="GtrA_CellWall_Glycosyl"/>
</dbReference>
<dbReference type="GO" id="GO:0000271">
    <property type="term" value="P:polysaccharide biosynthetic process"/>
    <property type="evidence" value="ECO:0007669"/>
    <property type="project" value="InterPro"/>
</dbReference>
<evidence type="ECO:0000256" key="5">
    <source>
        <dbReference type="ARBA" id="ARBA00023136"/>
    </source>
</evidence>
<comment type="caution">
    <text evidence="8">The sequence shown here is derived from an EMBL/GenBank/DDBJ whole genome shotgun (WGS) entry which is preliminary data.</text>
</comment>
<feature type="transmembrane region" description="Helical" evidence="6">
    <location>
        <begin position="109"/>
        <end position="126"/>
    </location>
</feature>
<evidence type="ECO:0000256" key="6">
    <source>
        <dbReference type="SAM" id="Phobius"/>
    </source>
</evidence>
<feature type="transmembrane region" description="Helical" evidence="6">
    <location>
        <begin position="16"/>
        <end position="36"/>
    </location>
</feature>
<evidence type="ECO:0000259" key="7">
    <source>
        <dbReference type="Pfam" id="PF04138"/>
    </source>
</evidence>
<sequence length="144" mass="15678">MYPILARFMDLRPLRYLGVSVAALLVDVSVFWMLAQSHVADALASAIGYSVGILVHWLMSSRLVFEDGVAERGRARSKQKGLFALSALLGLGVTTAIVGVADWLALDTLLAKLFAVAVSFTLTYVLRAKIVFRRATAFEPESFA</sequence>
<dbReference type="GO" id="GO:0005886">
    <property type="term" value="C:plasma membrane"/>
    <property type="evidence" value="ECO:0007669"/>
    <property type="project" value="TreeGrafter"/>
</dbReference>
<dbReference type="AlphaFoldDB" id="A0A844ZK47"/>
<reference evidence="8 9" key="1">
    <citation type="submission" date="2019-12" db="EMBL/GenBank/DDBJ databases">
        <title>Genomic-based taxomic classification of the family Erythrobacteraceae.</title>
        <authorList>
            <person name="Xu L."/>
        </authorList>
    </citation>
    <scope>NUCLEOTIDE SEQUENCE [LARGE SCALE GENOMIC DNA]</scope>
    <source>
        <strain evidence="8 9">MCCC 1A09962</strain>
    </source>
</reference>
<keyword evidence="3 6" id="KW-0812">Transmembrane</keyword>
<feature type="domain" description="GtrA/DPMS transmembrane" evidence="7">
    <location>
        <begin position="15"/>
        <end position="132"/>
    </location>
</feature>
<dbReference type="Pfam" id="PF04138">
    <property type="entry name" value="GtrA_DPMS_TM"/>
    <property type="match status" value="1"/>
</dbReference>
<comment type="subcellular location">
    <subcellularLocation>
        <location evidence="1">Membrane</location>
        <topology evidence="1">Multi-pass membrane protein</topology>
    </subcellularLocation>
</comment>
<keyword evidence="9" id="KW-1185">Reference proteome</keyword>